<sequence length="124" mass="13466">MKNKSNSEERSPHLTRGSVLDDLGFSSSEALEIKVKAEIYHDLLRYIKERGFAQQQLGTLLGIHQPDVSNLLNGRVSKFSVGKLIKFAGKLNLGAQIRLTKPKPEKLSAGAASGKTHKGVSALV</sequence>
<dbReference type="AlphaFoldDB" id="A0A2Z5G9W2"/>
<feature type="region of interest" description="Disordered" evidence="1">
    <location>
        <begin position="104"/>
        <end position="124"/>
    </location>
</feature>
<feature type="domain" description="HTH cro/C1-type" evidence="2">
    <location>
        <begin position="43"/>
        <end position="97"/>
    </location>
</feature>
<dbReference type="EMBL" id="CP030842">
    <property type="protein sequence ID" value="AXC16023.1"/>
    <property type="molecule type" value="Genomic_DNA"/>
</dbReference>
<protein>
    <submittedName>
        <fullName evidence="3">Helix-turn-helix motif</fullName>
    </submittedName>
</protein>
<dbReference type="InterPro" id="IPR039554">
    <property type="entry name" value="HigA2-like_HTH"/>
</dbReference>
<feature type="compositionally biased region" description="Basic and acidic residues" evidence="1">
    <location>
        <begin position="1"/>
        <end position="12"/>
    </location>
</feature>
<organism evidence="3 4">
    <name type="scientific">Acidisarcina polymorpha</name>
    <dbReference type="NCBI Taxonomy" id="2211140"/>
    <lineage>
        <taxon>Bacteria</taxon>
        <taxon>Pseudomonadati</taxon>
        <taxon>Acidobacteriota</taxon>
        <taxon>Terriglobia</taxon>
        <taxon>Terriglobales</taxon>
        <taxon>Acidobacteriaceae</taxon>
        <taxon>Acidisarcina</taxon>
    </lineage>
</organism>
<name>A0A2Z5G9W2_9BACT</name>
<dbReference type="SMART" id="SM00530">
    <property type="entry name" value="HTH_XRE"/>
    <property type="match status" value="1"/>
</dbReference>
<dbReference type="Gene3D" id="1.10.260.40">
    <property type="entry name" value="lambda repressor-like DNA-binding domains"/>
    <property type="match status" value="1"/>
</dbReference>
<dbReference type="GO" id="GO:0003677">
    <property type="term" value="F:DNA binding"/>
    <property type="evidence" value="ECO:0007669"/>
    <property type="project" value="InterPro"/>
</dbReference>
<evidence type="ECO:0000259" key="2">
    <source>
        <dbReference type="PROSITE" id="PS50943"/>
    </source>
</evidence>
<dbReference type="Pfam" id="PF13744">
    <property type="entry name" value="HTH_37"/>
    <property type="match status" value="1"/>
</dbReference>
<dbReference type="PROSITE" id="PS50943">
    <property type="entry name" value="HTH_CROC1"/>
    <property type="match status" value="1"/>
</dbReference>
<evidence type="ECO:0000313" key="3">
    <source>
        <dbReference type="EMBL" id="AXC16023.1"/>
    </source>
</evidence>
<accession>A0A2Z5G9W2</accession>
<dbReference type="RefSeq" id="WP_114211229.1">
    <property type="nucleotide sequence ID" value="NZ_CP030842.1"/>
</dbReference>
<dbReference type="CDD" id="cd00093">
    <property type="entry name" value="HTH_XRE"/>
    <property type="match status" value="1"/>
</dbReference>
<dbReference type="InterPro" id="IPR010982">
    <property type="entry name" value="Lambda_DNA-bd_dom_sf"/>
</dbReference>
<geneLocation type="plasmid" evidence="4">
    <name>pacpol2</name>
</geneLocation>
<evidence type="ECO:0000313" key="4">
    <source>
        <dbReference type="Proteomes" id="UP000253606"/>
    </source>
</evidence>
<keyword evidence="4" id="KW-1185">Reference proteome</keyword>
<keyword evidence="3" id="KW-0614">Plasmid</keyword>
<dbReference type="Proteomes" id="UP000253606">
    <property type="component" value="Plasmid pACPOL2"/>
</dbReference>
<gene>
    <name evidence="3" type="ORF">ACPOL_6813</name>
</gene>
<dbReference type="InterPro" id="IPR001387">
    <property type="entry name" value="Cro/C1-type_HTH"/>
</dbReference>
<proteinExistence type="predicted"/>
<evidence type="ECO:0000256" key="1">
    <source>
        <dbReference type="SAM" id="MobiDB-lite"/>
    </source>
</evidence>
<reference evidence="3 4" key="1">
    <citation type="journal article" date="2018" name="Front. Microbiol.">
        <title>Hydrolytic Capabilities as a Key to Environmental Success: Chitinolytic and Cellulolytic Acidobacteria From Acidic Sub-arctic Soils and Boreal Peatlands.</title>
        <authorList>
            <person name="Belova S.E."/>
            <person name="Ravin N.V."/>
            <person name="Pankratov T.A."/>
            <person name="Rakitin A.L."/>
            <person name="Ivanova A.A."/>
            <person name="Beletsky A.V."/>
            <person name="Mardanov A.V."/>
            <person name="Sinninghe Damste J.S."/>
            <person name="Dedysh S.N."/>
        </authorList>
    </citation>
    <scope>NUCLEOTIDE SEQUENCE [LARGE SCALE GENOMIC DNA]</scope>
    <source>
        <strain evidence="3 4">SBC82</strain>
        <plasmid evidence="4">pacpol2</plasmid>
    </source>
</reference>
<dbReference type="SUPFAM" id="SSF47413">
    <property type="entry name" value="lambda repressor-like DNA-binding domains"/>
    <property type="match status" value="1"/>
</dbReference>
<dbReference type="KEGG" id="abas:ACPOL_6813"/>
<feature type="region of interest" description="Disordered" evidence="1">
    <location>
        <begin position="1"/>
        <end position="20"/>
    </location>
</feature>
<dbReference type="OrthoDB" id="9795596at2"/>